<dbReference type="GO" id="GO:0008190">
    <property type="term" value="F:eukaryotic initiation factor 4E binding"/>
    <property type="evidence" value="ECO:0007669"/>
    <property type="project" value="InterPro"/>
</dbReference>
<gene>
    <name evidence="4" type="ORF">DGAL_LOCUS16208</name>
</gene>
<dbReference type="PANTHER" id="PTHR12669">
    <property type="entry name" value="EUKARYOTIC TRANSLATION INITIATION FACTOR 4E-BINDING PROTEIN"/>
    <property type="match status" value="1"/>
</dbReference>
<keyword evidence="3" id="KW-0652">Protein synthesis inhibitor</keyword>
<evidence type="ECO:0000256" key="2">
    <source>
        <dbReference type="ARBA" id="ARBA00022845"/>
    </source>
</evidence>
<accession>A0A8J2S843</accession>
<reference evidence="4" key="1">
    <citation type="submission" date="2021-11" db="EMBL/GenBank/DDBJ databases">
        <authorList>
            <person name="Schell T."/>
        </authorList>
    </citation>
    <scope>NUCLEOTIDE SEQUENCE</scope>
    <source>
        <strain evidence="4">M5</strain>
    </source>
</reference>
<dbReference type="Pfam" id="PF05456">
    <property type="entry name" value="eIF_4EBP"/>
    <property type="match status" value="1"/>
</dbReference>
<evidence type="ECO:0000313" key="5">
    <source>
        <dbReference type="Proteomes" id="UP000789390"/>
    </source>
</evidence>
<dbReference type="Proteomes" id="UP000789390">
    <property type="component" value="Unassembled WGS sequence"/>
</dbReference>
<name>A0A8J2S843_9CRUS</name>
<protein>
    <submittedName>
        <fullName evidence="4">Uncharacterized protein</fullName>
    </submittedName>
</protein>
<evidence type="ECO:0000256" key="1">
    <source>
        <dbReference type="ARBA" id="ARBA00005480"/>
    </source>
</evidence>
<dbReference type="GO" id="GO:0005737">
    <property type="term" value="C:cytoplasm"/>
    <property type="evidence" value="ECO:0007669"/>
    <property type="project" value="TreeGrafter"/>
</dbReference>
<dbReference type="OrthoDB" id="19729at2759"/>
<dbReference type="PANTHER" id="PTHR12669:SF12">
    <property type="entry name" value="EUKARYOTIC TRANSLATION INITIATION FACTOR 4E-BINDING PROTEIN"/>
    <property type="match status" value="1"/>
</dbReference>
<organism evidence="4 5">
    <name type="scientific">Daphnia galeata</name>
    <dbReference type="NCBI Taxonomy" id="27404"/>
    <lineage>
        <taxon>Eukaryota</taxon>
        <taxon>Metazoa</taxon>
        <taxon>Ecdysozoa</taxon>
        <taxon>Arthropoda</taxon>
        <taxon>Crustacea</taxon>
        <taxon>Branchiopoda</taxon>
        <taxon>Diplostraca</taxon>
        <taxon>Cladocera</taxon>
        <taxon>Anomopoda</taxon>
        <taxon>Daphniidae</taxon>
        <taxon>Daphnia</taxon>
    </lineage>
</organism>
<dbReference type="InterPro" id="IPR008606">
    <property type="entry name" value="EIF4EBP"/>
</dbReference>
<dbReference type="AlphaFoldDB" id="A0A8J2S843"/>
<keyword evidence="2" id="KW-0810">Translation regulation</keyword>
<evidence type="ECO:0000256" key="3">
    <source>
        <dbReference type="ARBA" id="ARBA00023193"/>
    </source>
</evidence>
<evidence type="ECO:0000313" key="4">
    <source>
        <dbReference type="EMBL" id="CAH0112488.1"/>
    </source>
</evidence>
<comment type="caution">
    <text evidence="4">The sequence shown here is derived from an EMBL/GenBank/DDBJ whole genome shotgun (WGS) entry which is preliminary data.</text>
</comment>
<comment type="similarity">
    <text evidence="1">Belongs to the eIF4E-binding protein family.</text>
</comment>
<keyword evidence="5" id="KW-1185">Reference proteome</keyword>
<proteinExistence type="inferred from homology"/>
<dbReference type="EMBL" id="CAKKLH010000326">
    <property type="protein sequence ID" value="CAH0112488.1"/>
    <property type="molecule type" value="Genomic_DNA"/>
</dbReference>
<sequence length="152" mass="17000">MVLFYVRIATHHMFDCHATAKMSASPIARQAAQPQGQAIPRRILINDASQLPHDYSSTPNGTLYSTTPGGTKIIYDRNFLLQMRNSPVARTPPKNLPVIPGVTCDSPHKEKSKLINGQKSVTVQHKPVELPTVEIEKVEDKKQEEPQFEMDI</sequence>
<dbReference type="GO" id="GO:0045947">
    <property type="term" value="P:negative regulation of translational initiation"/>
    <property type="evidence" value="ECO:0007669"/>
    <property type="project" value="InterPro"/>
</dbReference>